<dbReference type="EMBL" id="LAZR01013635">
    <property type="protein sequence ID" value="KKM21066.1"/>
    <property type="molecule type" value="Genomic_DNA"/>
</dbReference>
<reference evidence="1" key="1">
    <citation type="journal article" date="2015" name="Nature">
        <title>Complex archaea that bridge the gap between prokaryotes and eukaryotes.</title>
        <authorList>
            <person name="Spang A."/>
            <person name="Saw J.H."/>
            <person name="Jorgensen S.L."/>
            <person name="Zaremba-Niedzwiedzka K."/>
            <person name="Martijn J."/>
            <person name="Lind A.E."/>
            <person name="van Eijk R."/>
            <person name="Schleper C."/>
            <person name="Guy L."/>
            <person name="Ettema T.J."/>
        </authorList>
    </citation>
    <scope>NUCLEOTIDE SEQUENCE</scope>
</reference>
<comment type="caution">
    <text evidence="1">The sequence shown here is derived from an EMBL/GenBank/DDBJ whole genome shotgun (WGS) entry which is preliminary data.</text>
</comment>
<dbReference type="AlphaFoldDB" id="A0A0F9I035"/>
<protein>
    <submittedName>
        <fullName evidence="1">Uncharacterized protein</fullName>
    </submittedName>
</protein>
<dbReference type="InterPro" id="IPR025528">
    <property type="entry name" value="BrnA_antitoxin"/>
</dbReference>
<accession>A0A0F9I035</accession>
<name>A0A0F9I035_9ZZZZ</name>
<sequence length="90" mass="10674">MKPEYDFSKGKRGAIDLTPDGKTRITIRLDDSVINWFRTRTEMEPGYSPSGDYHERINEILRLRRLDGDLLWKLREQSDAWHIMATWHIG</sequence>
<gene>
    <name evidence="1" type="ORF">LCGC14_1639180</name>
</gene>
<proteinExistence type="predicted"/>
<organism evidence="1">
    <name type="scientific">marine sediment metagenome</name>
    <dbReference type="NCBI Taxonomy" id="412755"/>
    <lineage>
        <taxon>unclassified sequences</taxon>
        <taxon>metagenomes</taxon>
        <taxon>ecological metagenomes</taxon>
    </lineage>
</organism>
<dbReference type="Pfam" id="PF14384">
    <property type="entry name" value="BrnA_antitoxin"/>
    <property type="match status" value="1"/>
</dbReference>
<evidence type="ECO:0000313" key="1">
    <source>
        <dbReference type="EMBL" id="KKM21066.1"/>
    </source>
</evidence>